<name>A0A8R1W662_ACYPI</name>
<dbReference type="AlphaFoldDB" id="A0A8R1W662"/>
<dbReference type="EnsemblMetazoa" id="XM_003244252.4">
    <property type="protein sequence ID" value="XP_003244300.1"/>
    <property type="gene ID" value="LOC100569421"/>
</dbReference>
<proteinExistence type="predicted"/>
<dbReference type="KEGG" id="api:100569421"/>
<reference evidence="2" key="2">
    <citation type="submission" date="2022-06" db="UniProtKB">
        <authorList>
            <consortium name="EnsemblMetazoa"/>
        </authorList>
    </citation>
    <scope>IDENTIFICATION</scope>
</reference>
<keyword evidence="3" id="KW-1185">Reference proteome</keyword>
<dbReference type="Proteomes" id="UP000007819">
    <property type="component" value="Chromosome A3"/>
</dbReference>
<feature type="compositionally biased region" description="Polar residues" evidence="1">
    <location>
        <begin position="91"/>
        <end position="101"/>
    </location>
</feature>
<dbReference type="GeneID" id="100569421"/>
<protein>
    <submittedName>
        <fullName evidence="2">Uncharacterized protein</fullName>
    </submittedName>
</protein>
<dbReference type="OrthoDB" id="6372889at2759"/>
<reference evidence="3" key="1">
    <citation type="submission" date="2010-06" db="EMBL/GenBank/DDBJ databases">
        <authorList>
            <person name="Jiang H."/>
            <person name="Abraham K."/>
            <person name="Ali S."/>
            <person name="Alsbrooks S.L."/>
            <person name="Anim B.N."/>
            <person name="Anosike U.S."/>
            <person name="Attaway T."/>
            <person name="Bandaranaike D.P."/>
            <person name="Battles P.K."/>
            <person name="Bell S.N."/>
            <person name="Bell A.V."/>
            <person name="Beltran B."/>
            <person name="Bickham C."/>
            <person name="Bustamante Y."/>
            <person name="Caleb T."/>
            <person name="Canada A."/>
            <person name="Cardenas V."/>
            <person name="Carter K."/>
            <person name="Chacko J."/>
            <person name="Chandrabose M.N."/>
            <person name="Chavez D."/>
            <person name="Chavez A."/>
            <person name="Chen L."/>
            <person name="Chu H.-S."/>
            <person name="Claassen K.J."/>
            <person name="Cockrell R."/>
            <person name="Collins M."/>
            <person name="Cooper J.A."/>
            <person name="Cree A."/>
            <person name="Curry S.M."/>
            <person name="Da Y."/>
            <person name="Dao M.D."/>
            <person name="Das B."/>
            <person name="Davila M.-L."/>
            <person name="Davy-Carroll L."/>
            <person name="Denson S."/>
            <person name="Dinh H."/>
            <person name="Ebong V.E."/>
            <person name="Edwards J.R."/>
            <person name="Egan A."/>
            <person name="El-Daye J."/>
            <person name="Escobedo L."/>
            <person name="Fernandez S."/>
            <person name="Fernando P.R."/>
            <person name="Flagg N."/>
            <person name="Forbes L.D."/>
            <person name="Fowler R.G."/>
            <person name="Fu Q."/>
            <person name="Gabisi R.A."/>
            <person name="Ganer J."/>
            <person name="Garbino Pronczuk A."/>
            <person name="Garcia R.M."/>
            <person name="Garner T."/>
            <person name="Garrett T.E."/>
            <person name="Gonzalez D.A."/>
            <person name="Hamid H."/>
            <person name="Hawkins E.S."/>
            <person name="Hirani K."/>
            <person name="Hogues M.E."/>
            <person name="Hollins B."/>
            <person name="Hsiao C.-H."/>
            <person name="Jabil R."/>
            <person name="James M.L."/>
            <person name="Jhangiani S.N."/>
            <person name="Johnson B."/>
            <person name="Johnson Q."/>
            <person name="Joshi V."/>
            <person name="Kalu J.B."/>
            <person name="Kam C."/>
            <person name="Kashfia A."/>
            <person name="Keebler J."/>
            <person name="Kisamo H."/>
            <person name="Kovar C.L."/>
            <person name="Lago L.A."/>
            <person name="Lai C.-Y."/>
            <person name="Laidlaw J."/>
            <person name="Lara F."/>
            <person name="Le T.-K."/>
            <person name="Lee S.L."/>
            <person name="Legall F.H."/>
            <person name="Lemon S.J."/>
            <person name="Lewis L.R."/>
            <person name="Li B."/>
            <person name="Liu Y."/>
            <person name="Liu Y.-S."/>
            <person name="Lopez J."/>
            <person name="Lozado R.J."/>
            <person name="Lu J."/>
            <person name="Madu R.C."/>
            <person name="Maheshwari M."/>
            <person name="Maheshwari R."/>
            <person name="Malloy K."/>
            <person name="Martinez E."/>
            <person name="Mathew T."/>
            <person name="Mercado I.C."/>
            <person name="Mercado C."/>
            <person name="Meyer B."/>
            <person name="Montgomery K."/>
            <person name="Morgan M.B."/>
            <person name="Munidasa M."/>
            <person name="Nazareth L.V."/>
            <person name="Nelson J."/>
            <person name="Ng B.M."/>
            <person name="Nguyen N.B."/>
            <person name="Nguyen P.Q."/>
            <person name="Nguyen T."/>
            <person name="Obregon M."/>
            <person name="Okwuonu G.O."/>
            <person name="Onwere C.G."/>
            <person name="Orozco G."/>
            <person name="Parra A."/>
            <person name="Patel S."/>
            <person name="Patil S."/>
            <person name="Perez A."/>
            <person name="Perez Y."/>
            <person name="Pham C."/>
            <person name="Primus E.L."/>
            <person name="Pu L.-L."/>
            <person name="Puazo M."/>
            <person name="Qin X."/>
            <person name="Quiroz J.B."/>
            <person name="Reese J."/>
            <person name="Richards S."/>
            <person name="Rives C.M."/>
            <person name="Robberts R."/>
            <person name="Ruiz S.J."/>
            <person name="Ruiz M.J."/>
            <person name="Santibanez J."/>
            <person name="Schneider B.W."/>
            <person name="Sisson I."/>
            <person name="Smith M."/>
            <person name="Sodergren E."/>
            <person name="Song X.-Z."/>
            <person name="Song B.B."/>
            <person name="Summersgill H."/>
            <person name="Thelus R."/>
            <person name="Thornton R.D."/>
            <person name="Trejos Z.Y."/>
            <person name="Usmani K."/>
            <person name="Vattathil S."/>
            <person name="Villasana D."/>
            <person name="Walker D.L."/>
            <person name="Wang S."/>
            <person name="Wang K."/>
            <person name="White C.S."/>
            <person name="Williams A.C."/>
            <person name="Williamson J."/>
            <person name="Wilson K."/>
            <person name="Woghiren I.O."/>
            <person name="Woodworth J.R."/>
            <person name="Worley K.C."/>
            <person name="Wright R.A."/>
            <person name="Wu W."/>
            <person name="Young L."/>
            <person name="Zhang L."/>
            <person name="Zhang J."/>
            <person name="Zhu Y."/>
            <person name="Muzny D.M."/>
            <person name="Weinstock G."/>
            <person name="Gibbs R.A."/>
        </authorList>
    </citation>
    <scope>NUCLEOTIDE SEQUENCE [LARGE SCALE GENOMIC DNA]</scope>
    <source>
        <strain evidence="3">LSR1</strain>
    </source>
</reference>
<dbReference type="RefSeq" id="XP_003244300.1">
    <property type="nucleotide sequence ID" value="XM_003244252.3"/>
</dbReference>
<evidence type="ECO:0000256" key="1">
    <source>
        <dbReference type="SAM" id="MobiDB-lite"/>
    </source>
</evidence>
<evidence type="ECO:0000313" key="2">
    <source>
        <dbReference type="EnsemblMetazoa" id="XP_003244300.1"/>
    </source>
</evidence>
<feature type="region of interest" description="Disordered" evidence="1">
    <location>
        <begin position="70"/>
        <end position="101"/>
    </location>
</feature>
<sequence length="101" mass="11409">MFAELSELVKTQSDQVTRTVAYSTNQVLKLHQDVMNISNALMAINNGKLCNFTMSTTDINDRLPLHNINNSHSNNSLHFKNKSIIEKPTSVMPNKNRSPHD</sequence>
<accession>A0A8R1W662</accession>
<evidence type="ECO:0000313" key="3">
    <source>
        <dbReference type="Proteomes" id="UP000007819"/>
    </source>
</evidence>
<organism evidence="2 3">
    <name type="scientific">Acyrthosiphon pisum</name>
    <name type="common">Pea aphid</name>
    <dbReference type="NCBI Taxonomy" id="7029"/>
    <lineage>
        <taxon>Eukaryota</taxon>
        <taxon>Metazoa</taxon>
        <taxon>Ecdysozoa</taxon>
        <taxon>Arthropoda</taxon>
        <taxon>Hexapoda</taxon>
        <taxon>Insecta</taxon>
        <taxon>Pterygota</taxon>
        <taxon>Neoptera</taxon>
        <taxon>Paraneoptera</taxon>
        <taxon>Hemiptera</taxon>
        <taxon>Sternorrhyncha</taxon>
        <taxon>Aphidomorpha</taxon>
        <taxon>Aphidoidea</taxon>
        <taxon>Aphididae</taxon>
        <taxon>Macrosiphini</taxon>
        <taxon>Acyrthosiphon</taxon>
    </lineage>
</organism>